<dbReference type="Proteomes" id="UP000094385">
    <property type="component" value="Unassembled WGS sequence"/>
</dbReference>
<dbReference type="PANTHER" id="PTHR35871:SF1">
    <property type="entry name" value="CXC1-LIKE CYSTEINE CLUSTER ASSOCIATED WITH KDZ TRANSPOSASES DOMAIN-CONTAINING PROTEIN"/>
    <property type="match status" value="1"/>
</dbReference>
<evidence type="ECO:0000313" key="2">
    <source>
        <dbReference type="Proteomes" id="UP000094385"/>
    </source>
</evidence>
<reference evidence="1 2" key="1">
    <citation type="journal article" date="2016" name="Proc. Natl. Acad. Sci. U.S.A.">
        <title>Comparative genomics of biotechnologically important yeasts.</title>
        <authorList>
            <person name="Riley R."/>
            <person name="Haridas S."/>
            <person name="Wolfe K.H."/>
            <person name="Lopes M.R."/>
            <person name="Hittinger C.T."/>
            <person name="Goeker M."/>
            <person name="Salamov A.A."/>
            <person name="Wisecaver J.H."/>
            <person name="Long T.M."/>
            <person name="Calvey C.H."/>
            <person name="Aerts A.L."/>
            <person name="Barry K.W."/>
            <person name="Choi C."/>
            <person name="Clum A."/>
            <person name="Coughlan A.Y."/>
            <person name="Deshpande S."/>
            <person name="Douglass A.P."/>
            <person name="Hanson S.J."/>
            <person name="Klenk H.-P."/>
            <person name="LaButti K.M."/>
            <person name="Lapidus A."/>
            <person name="Lindquist E.A."/>
            <person name="Lipzen A.M."/>
            <person name="Meier-Kolthoff J.P."/>
            <person name="Ohm R.A."/>
            <person name="Otillar R.P."/>
            <person name="Pangilinan J.L."/>
            <person name="Peng Y."/>
            <person name="Rokas A."/>
            <person name="Rosa C.A."/>
            <person name="Scheuner C."/>
            <person name="Sibirny A.A."/>
            <person name="Slot J.C."/>
            <person name="Stielow J.B."/>
            <person name="Sun H."/>
            <person name="Kurtzman C.P."/>
            <person name="Blackwell M."/>
            <person name="Grigoriev I.V."/>
            <person name="Jeffries T.W."/>
        </authorList>
    </citation>
    <scope>NUCLEOTIDE SEQUENCE [LARGE SCALE GENOMIC DNA]</scope>
    <source>
        <strain evidence="1 2">NRRL Y-11557</strain>
    </source>
</reference>
<dbReference type="OrthoDB" id="10430254at2759"/>
<keyword evidence="2" id="KW-1185">Reference proteome</keyword>
<gene>
    <name evidence="1" type="ORF">LIPSTDRAFT_227626</name>
</gene>
<dbReference type="EMBL" id="KV454291">
    <property type="protein sequence ID" value="ODQ74723.1"/>
    <property type="molecule type" value="Genomic_DNA"/>
</dbReference>
<evidence type="ECO:0000313" key="1">
    <source>
        <dbReference type="EMBL" id="ODQ74723.1"/>
    </source>
</evidence>
<protein>
    <submittedName>
        <fullName evidence="1">Uncharacterized protein</fullName>
    </submittedName>
</protein>
<name>A0A1E3QAJ5_LIPST</name>
<dbReference type="STRING" id="675824.A0A1E3QAJ5"/>
<dbReference type="PANTHER" id="PTHR35871">
    <property type="entry name" value="EXPRESSED PROTEIN"/>
    <property type="match status" value="1"/>
</dbReference>
<organism evidence="1 2">
    <name type="scientific">Lipomyces starkeyi NRRL Y-11557</name>
    <dbReference type="NCBI Taxonomy" id="675824"/>
    <lineage>
        <taxon>Eukaryota</taxon>
        <taxon>Fungi</taxon>
        <taxon>Dikarya</taxon>
        <taxon>Ascomycota</taxon>
        <taxon>Saccharomycotina</taxon>
        <taxon>Lipomycetes</taxon>
        <taxon>Lipomycetales</taxon>
        <taxon>Lipomycetaceae</taxon>
        <taxon>Lipomyces</taxon>
    </lineage>
</organism>
<proteinExistence type="predicted"/>
<accession>A0A1E3QAJ5</accession>
<sequence length="222" mass="25470">MKKLIVRAIVAYFHGLRAGKTKYQISTTITEISFLRGPYMARVIPNWGKHFQTMETLPPGTQSGRGCKVQVPLADQDVAADCQEFFRSIPPPQRSARRLKIHIETKIYPTYMGILDRFIISEKTCHRYLSAWGFHKNSHQQDIYYDGQERDDVKEYRNSWSKQMLIWRARMRDWDQDGNVHLPALQAGEKEVVNLVASTAMVGCCCRSPILAGPTTRNIVPV</sequence>
<dbReference type="AlphaFoldDB" id="A0A1E3QAJ5"/>